<evidence type="ECO:0000256" key="2">
    <source>
        <dbReference type="SAM" id="SignalP"/>
    </source>
</evidence>
<evidence type="ECO:0000313" key="3">
    <source>
        <dbReference type="EMBL" id="SFT18253.1"/>
    </source>
</evidence>
<feature type="chain" id="PRO_5010173221" description="Lipoprotein" evidence="2">
    <location>
        <begin position="18"/>
        <end position="42"/>
    </location>
</feature>
<dbReference type="RefSeq" id="WP_228144081.1">
    <property type="nucleotide sequence ID" value="NZ_FOZU01000035.1"/>
</dbReference>
<name>A0A1I6VX21_9GAMM</name>
<dbReference type="EMBL" id="FOZU01000035">
    <property type="protein sequence ID" value="SFT18253.1"/>
    <property type="molecule type" value="Genomic_DNA"/>
</dbReference>
<organism evidence="3 4">
    <name type="scientific">Acinetobacter bohemicus</name>
    <dbReference type="NCBI Taxonomy" id="1435036"/>
    <lineage>
        <taxon>Bacteria</taxon>
        <taxon>Pseudomonadati</taxon>
        <taxon>Pseudomonadota</taxon>
        <taxon>Gammaproteobacteria</taxon>
        <taxon>Moraxellales</taxon>
        <taxon>Moraxellaceae</taxon>
        <taxon>Acinetobacter</taxon>
    </lineage>
</organism>
<dbReference type="PROSITE" id="PS51257">
    <property type="entry name" value="PROKAR_LIPOPROTEIN"/>
    <property type="match status" value="1"/>
</dbReference>
<protein>
    <recommendedName>
        <fullName evidence="5">Lipoprotein</fullName>
    </recommendedName>
</protein>
<feature type="signal peptide" evidence="2">
    <location>
        <begin position="1"/>
        <end position="17"/>
    </location>
</feature>
<dbReference type="Proteomes" id="UP000182827">
    <property type="component" value="Unassembled WGS sequence"/>
</dbReference>
<accession>A0A1I6VX21</accession>
<evidence type="ECO:0000256" key="1">
    <source>
        <dbReference type="SAM" id="MobiDB-lite"/>
    </source>
</evidence>
<feature type="region of interest" description="Disordered" evidence="1">
    <location>
        <begin position="20"/>
        <end position="42"/>
    </location>
</feature>
<proteinExistence type="predicted"/>
<evidence type="ECO:0008006" key="5">
    <source>
        <dbReference type="Google" id="ProtNLM"/>
    </source>
</evidence>
<reference evidence="4" key="1">
    <citation type="submission" date="2016-10" db="EMBL/GenBank/DDBJ databases">
        <authorList>
            <person name="Varghese N."/>
            <person name="Submissions S."/>
        </authorList>
    </citation>
    <scope>NUCLEOTIDE SEQUENCE [LARGE SCALE GENOMIC DNA]</scope>
    <source>
        <strain evidence="4">ANC 5076</strain>
    </source>
</reference>
<gene>
    <name evidence="3" type="ORF">SAMN05444586_10352</name>
</gene>
<keyword evidence="2" id="KW-0732">Signal</keyword>
<keyword evidence="4" id="KW-1185">Reference proteome</keyword>
<sequence>MKYLAIFCLALSLGLTACQKRDTDTSEQDKTTSPHSIDKDKS</sequence>
<dbReference type="AlphaFoldDB" id="A0A1I6VX21"/>
<evidence type="ECO:0000313" key="4">
    <source>
        <dbReference type="Proteomes" id="UP000182827"/>
    </source>
</evidence>